<dbReference type="InterPro" id="IPR008004">
    <property type="entry name" value="OCTOPUS-like"/>
</dbReference>
<evidence type="ECO:0000256" key="1">
    <source>
        <dbReference type="SAM" id="MobiDB-lite"/>
    </source>
</evidence>
<dbReference type="AlphaFoldDB" id="A0A9Q0H640"/>
<organism evidence="2 3">
    <name type="scientific">Protea cynaroides</name>
    <dbReference type="NCBI Taxonomy" id="273540"/>
    <lineage>
        <taxon>Eukaryota</taxon>
        <taxon>Viridiplantae</taxon>
        <taxon>Streptophyta</taxon>
        <taxon>Embryophyta</taxon>
        <taxon>Tracheophyta</taxon>
        <taxon>Spermatophyta</taxon>
        <taxon>Magnoliopsida</taxon>
        <taxon>Proteales</taxon>
        <taxon>Proteaceae</taxon>
        <taxon>Protea</taxon>
    </lineage>
</organism>
<dbReference type="PANTHER" id="PTHR34197">
    <property type="entry name" value="OS04G0591300 PROTEIN"/>
    <property type="match status" value="1"/>
</dbReference>
<accession>A0A9Q0H640</accession>
<protein>
    <submittedName>
        <fullName evidence="2">Uncharacterized protein</fullName>
    </submittedName>
</protein>
<gene>
    <name evidence="2" type="ORF">NE237_025368</name>
</gene>
<proteinExistence type="predicted"/>
<dbReference type="Proteomes" id="UP001141806">
    <property type="component" value="Unassembled WGS sequence"/>
</dbReference>
<keyword evidence="3" id="KW-1185">Reference proteome</keyword>
<evidence type="ECO:0000313" key="3">
    <source>
        <dbReference type="Proteomes" id="UP001141806"/>
    </source>
</evidence>
<feature type="region of interest" description="Disordered" evidence="1">
    <location>
        <begin position="156"/>
        <end position="178"/>
    </location>
</feature>
<name>A0A9Q0H640_9MAGN</name>
<dbReference type="OrthoDB" id="691764at2759"/>
<sequence length="201" mass="22284">MDEEEIWKCQKHPLNRRRTGVCPICLRDRLLQLCPDCANLRPCSCCNSSHSSSLSSFSLSSSIDVPKSSAGIEVQTVGPVSNLIDCDPAFRRSRSTTFSFIRRRPSNKDAVALIPPAVGRTKSSLWPVFKSSNQTKKAVEEKEDKVNMMRSKSVGISSLSESTGGDVKSKGRRWHFPSPMKVFRQPKTTKVVQELPPLCSG</sequence>
<reference evidence="2" key="1">
    <citation type="journal article" date="2023" name="Plant J.">
        <title>The genome of the king protea, Protea cynaroides.</title>
        <authorList>
            <person name="Chang J."/>
            <person name="Duong T.A."/>
            <person name="Schoeman C."/>
            <person name="Ma X."/>
            <person name="Roodt D."/>
            <person name="Barker N."/>
            <person name="Li Z."/>
            <person name="Van de Peer Y."/>
            <person name="Mizrachi E."/>
        </authorList>
    </citation>
    <scope>NUCLEOTIDE SEQUENCE</scope>
    <source>
        <tissue evidence="2">Young leaves</tissue>
    </source>
</reference>
<comment type="caution">
    <text evidence="2">The sequence shown here is derived from an EMBL/GenBank/DDBJ whole genome shotgun (WGS) entry which is preliminary data.</text>
</comment>
<evidence type="ECO:0000313" key="2">
    <source>
        <dbReference type="EMBL" id="KAJ4958257.1"/>
    </source>
</evidence>
<dbReference type="EMBL" id="JAMYWD010000010">
    <property type="protein sequence ID" value="KAJ4958257.1"/>
    <property type="molecule type" value="Genomic_DNA"/>
</dbReference>
<dbReference type="Pfam" id="PF05340">
    <property type="entry name" value="DUF740"/>
    <property type="match status" value="1"/>
</dbReference>
<dbReference type="PANTHER" id="PTHR34197:SF2">
    <property type="entry name" value="OS04G0591300 PROTEIN"/>
    <property type="match status" value="1"/>
</dbReference>